<dbReference type="Gene3D" id="2.40.30.10">
    <property type="entry name" value="Translation factors"/>
    <property type="match status" value="1"/>
</dbReference>
<reference evidence="2" key="1">
    <citation type="journal article" date="2020" name="mSystems">
        <title>Genome- and Community-Level Interaction Insights into Carbon Utilization and Element Cycling Functions of Hydrothermarchaeota in Hydrothermal Sediment.</title>
        <authorList>
            <person name="Zhou Z."/>
            <person name="Liu Y."/>
            <person name="Xu W."/>
            <person name="Pan J."/>
            <person name="Luo Z.H."/>
            <person name="Li M."/>
        </authorList>
    </citation>
    <scope>NUCLEOTIDE SEQUENCE [LARGE SCALE GENOMIC DNA]</scope>
    <source>
        <strain evidence="2">SpSt-902</strain>
    </source>
</reference>
<dbReference type="SUPFAM" id="SSF52343">
    <property type="entry name" value="Ferredoxin reductase-like, C-terminal NADP-linked domain"/>
    <property type="match status" value="1"/>
</dbReference>
<dbReference type="InterPro" id="IPR017927">
    <property type="entry name" value="FAD-bd_FR_type"/>
</dbReference>
<gene>
    <name evidence="2" type="ORF">ENX03_07775</name>
</gene>
<evidence type="ECO:0000259" key="1">
    <source>
        <dbReference type="PROSITE" id="PS51384"/>
    </source>
</evidence>
<name>A0A7C3R431_9BACT</name>
<dbReference type="Gene3D" id="3.40.50.80">
    <property type="entry name" value="Nucleotide-binding domain of ferredoxin-NADP reductase (FNR) module"/>
    <property type="match status" value="1"/>
</dbReference>
<protein>
    <submittedName>
        <fullName evidence="2">FAD-dependent oxidoreductase</fullName>
    </submittedName>
</protein>
<dbReference type="PANTHER" id="PTHR47354:SF5">
    <property type="entry name" value="PROTEIN RFBI"/>
    <property type="match status" value="1"/>
</dbReference>
<sequence length="248" mass="28016">METVGLFSRTGFIAERTLMFRIVLPSEIREGFEPGQYVHIEWESPEITDEKGNGRDFSIASTPEEWPVLSFATRLTDSAFKANLERAPDRTPVKVSGPYGEFTLPSGMGTRKWNQPVVFIAGGIGITPFRSILRHYLGKYSSVPFFLFTTNRNVRSIPFLEELREMSKNNKNLFLEQIVSQPEPDLPHDLETGILTPDRMFEAIGERAKNGDYYIAGTPSLVSSFTTALHGARLFPEQIHSDPFFGYI</sequence>
<dbReference type="GO" id="GO:0016491">
    <property type="term" value="F:oxidoreductase activity"/>
    <property type="evidence" value="ECO:0007669"/>
    <property type="project" value="InterPro"/>
</dbReference>
<dbReference type="EMBL" id="DTMM01000161">
    <property type="protein sequence ID" value="HFT93813.1"/>
    <property type="molecule type" value="Genomic_DNA"/>
</dbReference>
<accession>A0A7C3R431</accession>
<dbReference type="SUPFAM" id="SSF63380">
    <property type="entry name" value="Riboflavin synthase domain-like"/>
    <property type="match status" value="1"/>
</dbReference>
<proteinExistence type="predicted"/>
<dbReference type="Pfam" id="PF00175">
    <property type="entry name" value="NAD_binding_1"/>
    <property type="match status" value="1"/>
</dbReference>
<organism evidence="2">
    <name type="scientific">Leptospirillum ferriphilum</name>
    <dbReference type="NCBI Taxonomy" id="178606"/>
    <lineage>
        <taxon>Bacteria</taxon>
        <taxon>Pseudomonadati</taxon>
        <taxon>Nitrospirota</taxon>
        <taxon>Nitrospiria</taxon>
        <taxon>Nitrospirales</taxon>
        <taxon>Nitrospiraceae</taxon>
        <taxon>Leptospirillum</taxon>
    </lineage>
</organism>
<dbReference type="InterPro" id="IPR039261">
    <property type="entry name" value="FNR_nucleotide-bd"/>
</dbReference>
<dbReference type="AlphaFoldDB" id="A0A7C3R431"/>
<comment type="caution">
    <text evidence="2">The sequence shown here is derived from an EMBL/GenBank/DDBJ whole genome shotgun (WGS) entry which is preliminary data.</text>
</comment>
<feature type="domain" description="FAD-binding FR-type" evidence="1">
    <location>
        <begin position="1"/>
        <end position="105"/>
    </location>
</feature>
<dbReference type="PANTHER" id="PTHR47354">
    <property type="entry name" value="NADH OXIDOREDUCTASE HCR"/>
    <property type="match status" value="1"/>
</dbReference>
<dbReference type="InterPro" id="IPR050415">
    <property type="entry name" value="MRET"/>
</dbReference>
<evidence type="ECO:0000313" key="2">
    <source>
        <dbReference type="EMBL" id="HFT93813.1"/>
    </source>
</evidence>
<dbReference type="InterPro" id="IPR017938">
    <property type="entry name" value="Riboflavin_synthase-like_b-brl"/>
</dbReference>
<dbReference type="CDD" id="cd00322">
    <property type="entry name" value="FNR_like"/>
    <property type="match status" value="1"/>
</dbReference>
<dbReference type="InterPro" id="IPR001433">
    <property type="entry name" value="OxRdtase_FAD/NAD-bd"/>
</dbReference>
<dbReference type="PROSITE" id="PS51384">
    <property type="entry name" value="FAD_FR"/>
    <property type="match status" value="1"/>
</dbReference>